<organism evidence="3">
    <name type="scientific">marine metagenome</name>
    <dbReference type="NCBI Taxonomy" id="408172"/>
    <lineage>
        <taxon>unclassified sequences</taxon>
        <taxon>metagenomes</taxon>
        <taxon>ecological metagenomes</taxon>
    </lineage>
</organism>
<gene>
    <name evidence="3" type="ORF">METZ01_LOCUS347088</name>
</gene>
<dbReference type="InterPro" id="IPR039426">
    <property type="entry name" value="TonB-dep_rcpt-like"/>
</dbReference>
<dbReference type="EMBL" id="UINC01120023">
    <property type="protein sequence ID" value="SVC94234.1"/>
    <property type="molecule type" value="Genomic_DNA"/>
</dbReference>
<reference evidence="3" key="1">
    <citation type="submission" date="2018-05" db="EMBL/GenBank/DDBJ databases">
        <authorList>
            <person name="Lanie J.A."/>
            <person name="Ng W.-L."/>
            <person name="Kazmierczak K.M."/>
            <person name="Andrzejewski T.M."/>
            <person name="Davidsen T.M."/>
            <person name="Wayne K.J."/>
            <person name="Tettelin H."/>
            <person name="Glass J.I."/>
            <person name="Rusch D."/>
            <person name="Podicherti R."/>
            <person name="Tsui H.-C.T."/>
            <person name="Winkler M.E."/>
        </authorList>
    </citation>
    <scope>NUCLEOTIDE SEQUENCE</scope>
</reference>
<dbReference type="PROSITE" id="PS52016">
    <property type="entry name" value="TONB_DEPENDENT_REC_3"/>
    <property type="match status" value="1"/>
</dbReference>
<proteinExistence type="predicted"/>
<dbReference type="GO" id="GO:0015344">
    <property type="term" value="F:siderophore uptake transmembrane transporter activity"/>
    <property type="evidence" value="ECO:0007669"/>
    <property type="project" value="TreeGrafter"/>
</dbReference>
<dbReference type="Gene3D" id="2.170.130.10">
    <property type="entry name" value="TonB-dependent receptor, plug domain"/>
    <property type="match status" value="1"/>
</dbReference>
<dbReference type="GO" id="GO:0044718">
    <property type="term" value="P:siderophore transmembrane transport"/>
    <property type="evidence" value="ECO:0007669"/>
    <property type="project" value="TreeGrafter"/>
</dbReference>
<dbReference type="Pfam" id="PF07715">
    <property type="entry name" value="Plug"/>
    <property type="match status" value="1"/>
</dbReference>
<evidence type="ECO:0000259" key="2">
    <source>
        <dbReference type="Pfam" id="PF07715"/>
    </source>
</evidence>
<dbReference type="Pfam" id="PF13715">
    <property type="entry name" value="CarbopepD_reg_2"/>
    <property type="match status" value="1"/>
</dbReference>
<accession>A0A382R943</accession>
<keyword evidence="1" id="KW-0732">Signal</keyword>
<sequence>MYTMFIKYLPDFRVLFYLLFTIGLVQAGTTGKLAGRVTIKGTGEPMIGANVLINETDLGTATDADGNYYILQIPPGKFSIRFTMIGYQDLLMNDVRIQVDLTTTINAELSESVIGMNEVVVQAERPMIHTDVTYSQANISSEEVEMLPVEEFEDVIALQAGVVVGSNGEIHVRGGRGGEIAYMVDGITVTDPFNSGISVEIENNAIQELQFISGTFNAEYGQAMSGIVNIITKDGSYRKYMGSVSYNSGSYLSSDSDLFPQIEKFNLSGISDIKGNIEGPILPKKLSFFASGR</sequence>
<dbReference type="SUPFAM" id="SSF49464">
    <property type="entry name" value="Carboxypeptidase regulatory domain-like"/>
    <property type="match status" value="1"/>
</dbReference>
<dbReference type="InterPro" id="IPR012910">
    <property type="entry name" value="Plug_dom"/>
</dbReference>
<name>A0A382R943_9ZZZZ</name>
<dbReference type="AlphaFoldDB" id="A0A382R943"/>
<dbReference type="Gene3D" id="2.60.40.1120">
    <property type="entry name" value="Carboxypeptidase-like, regulatory domain"/>
    <property type="match status" value="1"/>
</dbReference>
<feature type="non-terminal residue" evidence="3">
    <location>
        <position position="293"/>
    </location>
</feature>
<dbReference type="InterPro" id="IPR037066">
    <property type="entry name" value="Plug_dom_sf"/>
</dbReference>
<dbReference type="PANTHER" id="PTHR30069:SF29">
    <property type="entry name" value="HEMOGLOBIN AND HEMOGLOBIN-HAPTOGLOBIN-BINDING PROTEIN 1-RELATED"/>
    <property type="match status" value="1"/>
</dbReference>
<evidence type="ECO:0000313" key="3">
    <source>
        <dbReference type="EMBL" id="SVC94234.1"/>
    </source>
</evidence>
<protein>
    <recommendedName>
        <fullName evidence="2">TonB-dependent receptor plug domain-containing protein</fullName>
    </recommendedName>
</protein>
<dbReference type="GO" id="GO:0009279">
    <property type="term" value="C:cell outer membrane"/>
    <property type="evidence" value="ECO:0007669"/>
    <property type="project" value="TreeGrafter"/>
</dbReference>
<dbReference type="InterPro" id="IPR008969">
    <property type="entry name" value="CarboxyPept-like_regulatory"/>
</dbReference>
<dbReference type="SUPFAM" id="SSF56935">
    <property type="entry name" value="Porins"/>
    <property type="match status" value="1"/>
</dbReference>
<evidence type="ECO:0000256" key="1">
    <source>
        <dbReference type="ARBA" id="ARBA00022729"/>
    </source>
</evidence>
<feature type="domain" description="TonB-dependent receptor plug" evidence="2">
    <location>
        <begin position="131"/>
        <end position="226"/>
    </location>
</feature>
<dbReference type="PANTHER" id="PTHR30069">
    <property type="entry name" value="TONB-DEPENDENT OUTER MEMBRANE RECEPTOR"/>
    <property type="match status" value="1"/>
</dbReference>